<feature type="transmembrane region" description="Helical" evidence="2">
    <location>
        <begin position="29"/>
        <end position="55"/>
    </location>
</feature>
<dbReference type="KEGG" id="cput:CONPUDRAFT_156168"/>
<keyword evidence="2" id="KW-0812">Transmembrane</keyword>
<protein>
    <submittedName>
        <fullName evidence="3">Uncharacterized protein</fullName>
    </submittedName>
</protein>
<evidence type="ECO:0000313" key="3">
    <source>
        <dbReference type="EMBL" id="EIW78163.1"/>
    </source>
</evidence>
<accession>A0A5M3MG71</accession>
<keyword evidence="2" id="KW-0472">Membrane</keyword>
<dbReference type="GeneID" id="19203537"/>
<reference evidence="4" key="1">
    <citation type="journal article" date="2012" name="Science">
        <title>The Paleozoic origin of enzymatic lignin decomposition reconstructed from 31 fungal genomes.</title>
        <authorList>
            <person name="Floudas D."/>
            <person name="Binder M."/>
            <person name="Riley R."/>
            <person name="Barry K."/>
            <person name="Blanchette R.A."/>
            <person name="Henrissat B."/>
            <person name="Martinez A.T."/>
            <person name="Otillar R."/>
            <person name="Spatafora J.W."/>
            <person name="Yadav J.S."/>
            <person name="Aerts A."/>
            <person name="Benoit I."/>
            <person name="Boyd A."/>
            <person name="Carlson A."/>
            <person name="Copeland A."/>
            <person name="Coutinho P.M."/>
            <person name="de Vries R.P."/>
            <person name="Ferreira P."/>
            <person name="Findley K."/>
            <person name="Foster B."/>
            <person name="Gaskell J."/>
            <person name="Glotzer D."/>
            <person name="Gorecki P."/>
            <person name="Heitman J."/>
            <person name="Hesse C."/>
            <person name="Hori C."/>
            <person name="Igarashi K."/>
            <person name="Jurgens J.A."/>
            <person name="Kallen N."/>
            <person name="Kersten P."/>
            <person name="Kohler A."/>
            <person name="Kuees U."/>
            <person name="Kumar T.K.A."/>
            <person name="Kuo A."/>
            <person name="LaButti K."/>
            <person name="Larrondo L.F."/>
            <person name="Lindquist E."/>
            <person name="Ling A."/>
            <person name="Lombard V."/>
            <person name="Lucas S."/>
            <person name="Lundell T."/>
            <person name="Martin R."/>
            <person name="McLaughlin D.J."/>
            <person name="Morgenstern I."/>
            <person name="Morin E."/>
            <person name="Murat C."/>
            <person name="Nagy L.G."/>
            <person name="Nolan M."/>
            <person name="Ohm R.A."/>
            <person name="Patyshakuliyeva A."/>
            <person name="Rokas A."/>
            <person name="Ruiz-Duenas F.J."/>
            <person name="Sabat G."/>
            <person name="Salamov A."/>
            <person name="Samejima M."/>
            <person name="Schmutz J."/>
            <person name="Slot J.C."/>
            <person name="St John F."/>
            <person name="Stenlid J."/>
            <person name="Sun H."/>
            <person name="Sun S."/>
            <person name="Syed K."/>
            <person name="Tsang A."/>
            <person name="Wiebenga A."/>
            <person name="Young D."/>
            <person name="Pisabarro A."/>
            <person name="Eastwood D.C."/>
            <person name="Martin F."/>
            <person name="Cullen D."/>
            <person name="Grigoriev I.V."/>
            <person name="Hibbett D.S."/>
        </authorList>
    </citation>
    <scope>NUCLEOTIDE SEQUENCE [LARGE SCALE GENOMIC DNA]</scope>
    <source>
        <strain evidence="4">RWD-64-598 SS2</strain>
    </source>
</reference>
<comment type="caution">
    <text evidence="3">The sequence shown here is derived from an EMBL/GenBank/DDBJ whole genome shotgun (WGS) entry which is preliminary data.</text>
</comment>
<keyword evidence="2" id="KW-1133">Transmembrane helix</keyword>
<feature type="region of interest" description="Disordered" evidence="1">
    <location>
        <begin position="203"/>
        <end position="254"/>
    </location>
</feature>
<evidence type="ECO:0000256" key="1">
    <source>
        <dbReference type="SAM" id="MobiDB-lite"/>
    </source>
</evidence>
<feature type="region of interest" description="Disordered" evidence="1">
    <location>
        <begin position="1"/>
        <end position="21"/>
    </location>
</feature>
<dbReference type="RefSeq" id="XP_007771246.1">
    <property type="nucleotide sequence ID" value="XM_007773056.1"/>
</dbReference>
<proteinExistence type="predicted"/>
<dbReference type="AlphaFoldDB" id="A0A5M3MG71"/>
<dbReference type="Proteomes" id="UP000053558">
    <property type="component" value="Unassembled WGS sequence"/>
</dbReference>
<organism evidence="3 4">
    <name type="scientific">Coniophora puteana (strain RWD-64-598)</name>
    <name type="common">Brown rot fungus</name>
    <dbReference type="NCBI Taxonomy" id="741705"/>
    <lineage>
        <taxon>Eukaryota</taxon>
        <taxon>Fungi</taxon>
        <taxon>Dikarya</taxon>
        <taxon>Basidiomycota</taxon>
        <taxon>Agaricomycotina</taxon>
        <taxon>Agaricomycetes</taxon>
        <taxon>Agaricomycetidae</taxon>
        <taxon>Boletales</taxon>
        <taxon>Coniophorineae</taxon>
        <taxon>Coniophoraceae</taxon>
        <taxon>Coniophora</taxon>
    </lineage>
</organism>
<keyword evidence="4" id="KW-1185">Reference proteome</keyword>
<evidence type="ECO:0000313" key="4">
    <source>
        <dbReference type="Proteomes" id="UP000053558"/>
    </source>
</evidence>
<gene>
    <name evidence="3" type="ORF">CONPUDRAFT_156168</name>
</gene>
<feature type="compositionally biased region" description="Basic residues" evidence="1">
    <location>
        <begin position="206"/>
        <end position="216"/>
    </location>
</feature>
<sequence>MTSSASASTRTDLSSKPQNFTRIDPSTPVSLVVLIIGVTIAVLVITLALTAFFVYNRRKRRPSPVTPSEIPLAIIPSPPASEPSRAFPNLVDMPSTGPCPPRLCPPQPVSGSTRVPTPVDLAVPHASADRNGRGILLPTAIVSPPPVPHMAPPSYRSGSFEVPPSIASTLVGAQSNRDSYTGTSIRTVIGSIREPDRRREKLARALGRRPAGRRRRLESLSEFPIPNSHLDISIPTTDASHSAVGQGRSDSFDS</sequence>
<dbReference type="EMBL" id="JH711582">
    <property type="protein sequence ID" value="EIW78163.1"/>
    <property type="molecule type" value="Genomic_DNA"/>
</dbReference>
<name>A0A5M3MG71_CONPW</name>
<evidence type="ECO:0000256" key="2">
    <source>
        <dbReference type="SAM" id="Phobius"/>
    </source>
</evidence>